<dbReference type="Gene3D" id="1.10.357.10">
    <property type="entry name" value="Tetracycline Repressor, domain 2"/>
    <property type="match status" value="1"/>
</dbReference>
<sequence length="135" mass="14372">MHSSFAVAGLVTSDANVRTGIQVARALGEFNDAVTQSYQGALELVTSQLTVAASDGDLRSALSVDAVAETLLATYLGAELLTGPSAPSTELFRRLTRIWDIMLPAIADPDALPFLKQFLSREALRHDQGTLQIGD</sequence>
<name>A0ABT3CKY7_9MYCO</name>
<keyword evidence="3" id="KW-1185">Reference proteome</keyword>
<dbReference type="InterPro" id="IPR054126">
    <property type="entry name" value="CprB_TetR_C"/>
</dbReference>
<dbReference type="Proteomes" id="UP001526201">
    <property type="component" value="Unassembled WGS sequence"/>
</dbReference>
<comment type="caution">
    <text evidence="2">The sequence shown here is derived from an EMBL/GenBank/DDBJ whole genome shotgun (WGS) entry which is preliminary data.</text>
</comment>
<dbReference type="SUPFAM" id="SSF48498">
    <property type="entry name" value="Tetracyclin repressor-like, C-terminal domain"/>
    <property type="match status" value="1"/>
</dbReference>
<dbReference type="Pfam" id="PF21935">
    <property type="entry name" value="TetR_C_45"/>
    <property type="match status" value="1"/>
</dbReference>
<evidence type="ECO:0000259" key="1">
    <source>
        <dbReference type="Pfam" id="PF21935"/>
    </source>
</evidence>
<feature type="domain" description="CprB tetracyclin repressor-like C-terminal" evidence="1">
    <location>
        <begin position="1"/>
        <end position="105"/>
    </location>
</feature>
<organism evidence="2 3">
    <name type="scientific">Mycolicibacterium komossense</name>
    <dbReference type="NCBI Taxonomy" id="1779"/>
    <lineage>
        <taxon>Bacteria</taxon>
        <taxon>Bacillati</taxon>
        <taxon>Actinomycetota</taxon>
        <taxon>Actinomycetes</taxon>
        <taxon>Mycobacteriales</taxon>
        <taxon>Mycobacteriaceae</taxon>
        <taxon>Mycolicibacterium</taxon>
    </lineage>
</organism>
<dbReference type="EMBL" id="JACKTY010000049">
    <property type="protein sequence ID" value="MCV7230077.1"/>
    <property type="molecule type" value="Genomic_DNA"/>
</dbReference>
<accession>A0ABT3CKY7</accession>
<evidence type="ECO:0000313" key="2">
    <source>
        <dbReference type="EMBL" id="MCV7230077.1"/>
    </source>
</evidence>
<reference evidence="2 3" key="1">
    <citation type="journal article" date="2022" name="BMC Genomics">
        <title>Comparative genome analysis of mycobacteria focusing on tRNA and non-coding RNA.</title>
        <authorList>
            <person name="Behra P.R.K."/>
            <person name="Pettersson B.M.F."/>
            <person name="Ramesh M."/>
            <person name="Das S."/>
            <person name="Dasgupta S."/>
            <person name="Kirsebom L.A."/>
        </authorList>
    </citation>
    <scope>NUCLEOTIDE SEQUENCE [LARGE SCALE GENOMIC DNA]</scope>
    <source>
        <strain evidence="2 3">DSM 44078</strain>
    </source>
</reference>
<dbReference type="RefSeq" id="WP_264071358.1">
    <property type="nucleotide sequence ID" value="NZ_JACKTY010000049.1"/>
</dbReference>
<gene>
    <name evidence="2" type="ORF">H7J73_29130</name>
</gene>
<protein>
    <recommendedName>
        <fullName evidence="1">CprB tetracyclin repressor-like C-terminal domain-containing protein</fullName>
    </recommendedName>
</protein>
<dbReference type="InterPro" id="IPR036271">
    <property type="entry name" value="Tet_transcr_reg_TetR-rel_C_sf"/>
</dbReference>
<proteinExistence type="predicted"/>
<evidence type="ECO:0000313" key="3">
    <source>
        <dbReference type="Proteomes" id="UP001526201"/>
    </source>
</evidence>